<comment type="caution">
    <text evidence="7">The sequence shown here is derived from an EMBL/GenBank/DDBJ whole genome shotgun (WGS) entry which is preliminary data.</text>
</comment>
<evidence type="ECO:0000256" key="2">
    <source>
        <dbReference type="ARBA" id="ARBA00022741"/>
    </source>
</evidence>
<proteinExistence type="predicted"/>
<dbReference type="SUPFAM" id="SSF63999">
    <property type="entry name" value="Thiamin pyrophosphokinase, catalytic domain"/>
    <property type="match status" value="1"/>
</dbReference>
<dbReference type="NCBIfam" id="TIGR01378">
    <property type="entry name" value="thi_PPkinase"/>
    <property type="match status" value="1"/>
</dbReference>
<protein>
    <recommendedName>
        <fullName evidence="5">Thiamine diphosphokinase</fullName>
        <ecNumber evidence="5">2.7.6.2</ecNumber>
    </recommendedName>
</protein>
<organism evidence="7 8">
    <name type="scientific">Apilactobacillus micheneri</name>
    <dbReference type="NCBI Taxonomy" id="1899430"/>
    <lineage>
        <taxon>Bacteria</taxon>
        <taxon>Bacillati</taxon>
        <taxon>Bacillota</taxon>
        <taxon>Bacilli</taxon>
        <taxon>Lactobacillales</taxon>
        <taxon>Lactobacillaceae</taxon>
        <taxon>Apilactobacillus</taxon>
    </lineage>
</organism>
<gene>
    <name evidence="7" type="ORF">DY130_02095</name>
</gene>
<dbReference type="InterPro" id="IPR036759">
    <property type="entry name" value="TPK_catalytic_sf"/>
</dbReference>
<evidence type="ECO:0000256" key="1">
    <source>
        <dbReference type="ARBA" id="ARBA00022679"/>
    </source>
</evidence>
<reference evidence="7" key="1">
    <citation type="submission" date="2018-08" db="EMBL/GenBank/DDBJ databases">
        <title>Comparative genomics of wild bee and flower associated Lactobacillus reveals potential adaptation to the bee host.</title>
        <authorList>
            <person name="Vuong H.Q."/>
            <person name="Mcfrederick Q.S."/>
        </authorList>
    </citation>
    <scope>NUCLEOTIDE SEQUENCE</scope>
    <source>
        <strain evidence="7">HV_63</strain>
    </source>
</reference>
<dbReference type="InterPro" id="IPR007373">
    <property type="entry name" value="Thiamin_PyroPKinase_B1-bd"/>
</dbReference>
<dbReference type="SMART" id="SM00983">
    <property type="entry name" value="TPK_B1_binding"/>
    <property type="match status" value="1"/>
</dbReference>
<dbReference type="GO" id="GO:0016301">
    <property type="term" value="F:kinase activity"/>
    <property type="evidence" value="ECO:0007669"/>
    <property type="project" value="UniProtKB-KW"/>
</dbReference>
<dbReference type="InterPro" id="IPR006282">
    <property type="entry name" value="Thi_PPkinase"/>
</dbReference>
<name>A0A2S2JML8_9LACO</name>
<dbReference type="PANTHER" id="PTHR41299">
    <property type="entry name" value="THIAMINE PYROPHOSPHOKINASE"/>
    <property type="match status" value="1"/>
</dbReference>
<keyword evidence="3" id="KW-0418">Kinase</keyword>
<evidence type="ECO:0000313" key="8">
    <source>
        <dbReference type="Proteomes" id="UP000784700"/>
    </source>
</evidence>
<dbReference type="CDD" id="cd07995">
    <property type="entry name" value="TPK"/>
    <property type="match status" value="1"/>
</dbReference>
<keyword evidence="2" id="KW-0547">Nucleotide-binding</keyword>
<dbReference type="EMBL" id="QUBG01000002">
    <property type="protein sequence ID" value="TPR45004.1"/>
    <property type="molecule type" value="Genomic_DNA"/>
</dbReference>
<dbReference type="GO" id="GO:0005524">
    <property type="term" value="F:ATP binding"/>
    <property type="evidence" value="ECO:0007669"/>
    <property type="project" value="UniProtKB-KW"/>
</dbReference>
<dbReference type="EC" id="2.7.6.2" evidence="5"/>
<dbReference type="Proteomes" id="UP000784700">
    <property type="component" value="Unassembled WGS sequence"/>
</dbReference>
<dbReference type="PANTHER" id="PTHR41299:SF1">
    <property type="entry name" value="THIAMINE PYROPHOSPHOKINASE"/>
    <property type="match status" value="1"/>
</dbReference>
<dbReference type="RefSeq" id="WP_108983194.1">
    <property type="nucleotide sequence ID" value="NZ_BAABXB010000094.1"/>
</dbReference>
<evidence type="ECO:0000256" key="4">
    <source>
        <dbReference type="ARBA" id="ARBA00022840"/>
    </source>
</evidence>
<feature type="domain" description="Thiamin pyrophosphokinase thiamin-binding" evidence="6">
    <location>
        <begin position="145"/>
        <end position="207"/>
    </location>
</feature>
<dbReference type="AlphaFoldDB" id="A0A2S2JML8"/>
<dbReference type="InterPro" id="IPR053149">
    <property type="entry name" value="TPK"/>
</dbReference>
<evidence type="ECO:0000259" key="6">
    <source>
        <dbReference type="SMART" id="SM00983"/>
    </source>
</evidence>
<keyword evidence="1 7" id="KW-0808">Transferase</keyword>
<dbReference type="Gene3D" id="3.40.50.10240">
    <property type="entry name" value="Thiamin pyrophosphokinase, catalytic domain"/>
    <property type="match status" value="1"/>
</dbReference>
<dbReference type="Pfam" id="PF04265">
    <property type="entry name" value="TPK_B1_binding"/>
    <property type="match status" value="1"/>
</dbReference>
<evidence type="ECO:0000256" key="5">
    <source>
        <dbReference type="NCBIfam" id="TIGR01378"/>
    </source>
</evidence>
<dbReference type="InterPro" id="IPR007371">
    <property type="entry name" value="TPK_catalytic"/>
</dbReference>
<dbReference type="GO" id="GO:0004788">
    <property type="term" value="F:thiamine diphosphokinase activity"/>
    <property type="evidence" value="ECO:0007669"/>
    <property type="project" value="UniProtKB-UniRule"/>
</dbReference>
<dbReference type="GO" id="GO:0030975">
    <property type="term" value="F:thiamine binding"/>
    <property type="evidence" value="ECO:0007669"/>
    <property type="project" value="InterPro"/>
</dbReference>
<evidence type="ECO:0000256" key="3">
    <source>
        <dbReference type="ARBA" id="ARBA00022777"/>
    </source>
</evidence>
<evidence type="ECO:0000313" key="7">
    <source>
        <dbReference type="EMBL" id="TPR45004.1"/>
    </source>
</evidence>
<dbReference type="GO" id="GO:0006772">
    <property type="term" value="P:thiamine metabolic process"/>
    <property type="evidence" value="ECO:0007669"/>
    <property type="project" value="UniProtKB-UniRule"/>
</dbReference>
<accession>A0A2S2JML8</accession>
<dbReference type="GeneID" id="58107968"/>
<dbReference type="OrthoDB" id="9804377at2"/>
<sequence length="215" mass="24395">MKTVNLLVGGPTNLWPNDLKLGKIHDNWIGVDRGSFRLIEMGINPIVSIGDYDSMNDEELSVVKSHVDDLRTFDPIKDDTDTQLALKIANKELNADIINIYGATGGRLDHFLSNFLMMTEPRYKKIVSKIRIIDNQNTISYFLPGSHIIKKELDKKYLAYLPLNEMNLTLNDVKYTLDNYHVARPISFASNEFIGTKAKFSFDKGILSVIQSKDL</sequence>
<dbReference type="GO" id="GO:0009229">
    <property type="term" value="P:thiamine diphosphate biosynthetic process"/>
    <property type="evidence" value="ECO:0007669"/>
    <property type="project" value="InterPro"/>
</dbReference>
<keyword evidence="4" id="KW-0067">ATP-binding</keyword>
<dbReference type="Pfam" id="PF04263">
    <property type="entry name" value="TPK_catalytic"/>
    <property type="match status" value="1"/>
</dbReference>